<dbReference type="Pfam" id="PF11162">
    <property type="entry name" value="DUF2946"/>
    <property type="match status" value="1"/>
</dbReference>
<accession>A0ABT4XII1</accession>
<evidence type="ECO:0000313" key="1">
    <source>
        <dbReference type="EMBL" id="MDA7088031.1"/>
    </source>
</evidence>
<comment type="caution">
    <text evidence="1">The sequence shown here is derived from an EMBL/GenBank/DDBJ whole genome shotgun (WGS) entry which is preliminary data.</text>
</comment>
<name>A0ABT4XII1_9PSED</name>
<proteinExistence type="predicted"/>
<dbReference type="Proteomes" id="UP001212042">
    <property type="component" value="Unassembled WGS sequence"/>
</dbReference>
<organism evidence="1 2">
    <name type="scientific">Pseudomonas aestuarii</name>
    <dbReference type="NCBI Taxonomy" id="3018340"/>
    <lineage>
        <taxon>Bacteria</taxon>
        <taxon>Pseudomonadati</taxon>
        <taxon>Pseudomonadota</taxon>
        <taxon>Gammaproteobacteria</taxon>
        <taxon>Pseudomonadales</taxon>
        <taxon>Pseudomonadaceae</taxon>
        <taxon>Pseudomonas</taxon>
    </lineage>
</organism>
<sequence>MLLLCVGPLLSQWLVPAPAAGHAGLGCSEHPASQVAGAEQHRGHAPLWAKCGYCTLLFSSPALASPALLLGSAVFATAFVPPGGSQQFPASPVFPGSRSRAPPMLS</sequence>
<evidence type="ECO:0000313" key="2">
    <source>
        <dbReference type="Proteomes" id="UP001212042"/>
    </source>
</evidence>
<gene>
    <name evidence="1" type="ORF">PH586_16695</name>
</gene>
<keyword evidence="2" id="KW-1185">Reference proteome</keyword>
<reference evidence="1 2" key="1">
    <citation type="submission" date="2023-01" db="EMBL/GenBank/DDBJ databases">
        <title>Pseudomonas SA3-5T sp. nov., isolated from tidal flat sediment.</title>
        <authorList>
            <person name="Kim H.S."/>
            <person name="Kim J.-S."/>
            <person name="Suh M.K."/>
            <person name="Eom M.K."/>
            <person name="Lee J.-S."/>
        </authorList>
    </citation>
    <scope>NUCLEOTIDE SEQUENCE [LARGE SCALE GENOMIC DNA]</scope>
    <source>
        <strain evidence="1 2">SA3-5</strain>
    </source>
</reference>
<protein>
    <submittedName>
        <fullName evidence="1">DUF2946 domain-containing protein</fullName>
    </submittedName>
</protein>
<dbReference type="RefSeq" id="WP_271348900.1">
    <property type="nucleotide sequence ID" value="NZ_JAQJZJ010000008.1"/>
</dbReference>
<dbReference type="InterPro" id="IPR021333">
    <property type="entry name" value="DUF2946"/>
</dbReference>
<dbReference type="EMBL" id="JAQJZJ010000008">
    <property type="protein sequence ID" value="MDA7088031.1"/>
    <property type="molecule type" value="Genomic_DNA"/>
</dbReference>